<gene>
    <name evidence="1" type="ORF">SAMN04244574_00685</name>
</gene>
<dbReference type="EMBL" id="FOSX01000006">
    <property type="protein sequence ID" value="SFK45687.1"/>
    <property type="molecule type" value="Genomic_DNA"/>
</dbReference>
<sequence>MNATPSQARTPEGRGETTLQLLRQRYRCNYITVEQLLQDHLPSITSLDSLNKAISRGHLQLRIDRLYDSRKAPRIVYLHHLADFLDQAEKTAATAAA</sequence>
<organism evidence="1 2">
    <name type="scientific">Azotobacter beijerinckii</name>
    <dbReference type="NCBI Taxonomy" id="170623"/>
    <lineage>
        <taxon>Bacteria</taxon>
        <taxon>Pseudomonadati</taxon>
        <taxon>Pseudomonadota</taxon>
        <taxon>Gammaproteobacteria</taxon>
        <taxon>Pseudomonadales</taxon>
        <taxon>Pseudomonadaceae</taxon>
        <taxon>Azotobacter</taxon>
    </lineage>
</organism>
<dbReference type="RefSeq" id="WP_090935863.1">
    <property type="nucleotide sequence ID" value="NZ_FOSX01000006.1"/>
</dbReference>
<dbReference type="AlphaFoldDB" id="A0A1I3ZNW5"/>
<evidence type="ECO:0000313" key="1">
    <source>
        <dbReference type="EMBL" id="SFK45687.1"/>
    </source>
</evidence>
<name>A0A1I3ZNW5_9GAMM</name>
<reference evidence="1 2" key="1">
    <citation type="submission" date="2016-10" db="EMBL/GenBank/DDBJ databases">
        <authorList>
            <person name="de Groot N.N."/>
        </authorList>
    </citation>
    <scope>NUCLEOTIDE SEQUENCE [LARGE SCALE GENOMIC DNA]</scope>
    <source>
        <strain evidence="1 2">DSM 381</strain>
    </source>
</reference>
<proteinExistence type="predicted"/>
<dbReference type="Pfam" id="PF11112">
    <property type="entry name" value="PyocinActivator"/>
    <property type="match status" value="1"/>
</dbReference>
<dbReference type="GO" id="GO:0006355">
    <property type="term" value="P:regulation of DNA-templated transcription"/>
    <property type="evidence" value="ECO:0007669"/>
    <property type="project" value="InterPro"/>
</dbReference>
<accession>A0A1I3ZNW5</accession>
<dbReference type="Proteomes" id="UP000199579">
    <property type="component" value="Unassembled WGS sequence"/>
</dbReference>
<evidence type="ECO:0000313" key="2">
    <source>
        <dbReference type="Proteomes" id="UP000199579"/>
    </source>
</evidence>
<dbReference type="InterPro" id="IPR020518">
    <property type="entry name" value="Tscrpt_reg_PrtN"/>
</dbReference>
<protein>
    <submittedName>
        <fullName evidence="1">Pyocin activator protein PrtN</fullName>
    </submittedName>
</protein>